<dbReference type="KEGG" id="dtl:H8F01_03555"/>
<protein>
    <submittedName>
        <fullName evidence="1">Uncharacterized protein</fullName>
    </submittedName>
</protein>
<dbReference type="Proteomes" id="UP000515873">
    <property type="component" value="Chromosome"/>
</dbReference>
<organism evidence="1 2">
    <name type="scientific">Dyella telluris</name>
    <dbReference type="NCBI Taxonomy" id="2763498"/>
    <lineage>
        <taxon>Bacteria</taxon>
        <taxon>Pseudomonadati</taxon>
        <taxon>Pseudomonadota</taxon>
        <taxon>Gammaproteobacteria</taxon>
        <taxon>Lysobacterales</taxon>
        <taxon>Rhodanobacteraceae</taxon>
        <taxon>Dyella</taxon>
    </lineage>
</organism>
<accession>A0A7G8Q640</accession>
<evidence type="ECO:0000313" key="2">
    <source>
        <dbReference type="Proteomes" id="UP000515873"/>
    </source>
</evidence>
<dbReference type="EMBL" id="CP060412">
    <property type="protein sequence ID" value="QNK02248.1"/>
    <property type="molecule type" value="Genomic_DNA"/>
</dbReference>
<proteinExistence type="predicted"/>
<keyword evidence="2" id="KW-1185">Reference proteome</keyword>
<evidence type="ECO:0000313" key="1">
    <source>
        <dbReference type="EMBL" id="QNK02248.1"/>
    </source>
</evidence>
<dbReference type="AlphaFoldDB" id="A0A7G8Q640"/>
<reference evidence="1 2" key="1">
    <citation type="submission" date="2020-08" db="EMBL/GenBank/DDBJ databases">
        <title>Dyella sp. G9 isolated from forest soil.</title>
        <authorList>
            <person name="Fu J."/>
            <person name="Qiu L."/>
        </authorList>
    </citation>
    <scope>NUCLEOTIDE SEQUENCE [LARGE SCALE GENOMIC DNA]</scope>
    <source>
        <strain evidence="1 2">G9</strain>
    </source>
</reference>
<name>A0A7G8Q640_9GAMM</name>
<dbReference type="RefSeq" id="WP_187057705.1">
    <property type="nucleotide sequence ID" value="NZ_CP060412.1"/>
</dbReference>
<sequence length="104" mass="11280">MILAAMVFAHSAIAQSVKPKSEADIIELAREATLRYCGDHEPVFGGYFRTRCVFIASRTSDGWQVSGHPIYENEQGAESIVEGGDVVLYYSAAGVLLKHEGAAF</sequence>
<gene>
    <name evidence="1" type="ORF">H8F01_03555</name>
</gene>